<feature type="transmembrane region" description="Helical" evidence="1">
    <location>
        <begin position="192"/>
        <end position="214"/>
    </location>
</feature>
<proteinExistence type="predicted"/>
<reference evidence="2 3" key="1">
    <citation type="submission" date="2017-02" db="EMBL/GenBank/DDBJ databases">
        <authorList>
            <person name="Peterson S.W."/>
        </authorList>
    </citation>
    <scope>NUCLEOTIDE SEQUENCE [LARGE SCALE GENOMIC DNA]</scope>
    <source>
        <strain evidence="2 3">LMG 22410</strain>
    </source>
</reference>
<feature type="transmembrane region" description="Helical" evidence="1">
    <location>
        <begin position="162"/>
        <end position="180"/>
    </location>
</feature>
<dbReference type="AlphaFoldDB" id="A0A1R4G9E4"/>
<dbReference type="Proteomes" id="UP000195787">
    <property type="component" value="Unassembled WGS sequence"/>
</dbReference>
<protein>
    <submittedName>
        <fullName evidence="2">Uncharacterized protein</fullName>
    </submittedName>
</protein>
<feature type="transmembrane region" description="Helical" evidence="1">
    <location>
        <begin position="44"/>
        <end position="65"/>
    </location>
</feature>
<keyword evidence="1" id="KW-0812">Transmembrane</keyword>
<keyword evidence="1" id="KW-1133">Transmembrane helix</keyword>
<evidence type="ECO:0000313" key="3">
    <source>
        <dbReference type="Proteomes" id="UP000195787"/>
    </source>
</evidence>
<dbReference type="RefSeq" id="WP_086992424.1">
    <property type="nucleotide sequence ID" value="NZ_FUHU01000041.1"/>
</dbReference>
<name>A0A1R4G9E4_9MICO</name>
<feature type="transmembrane region" description="Helical" evidence="1">
    <location>
        <begin position="97"/>
        <end position="115"/>
    </location>
</feature>
<accession>A0A1R4G9E4</accession>
<keyword evidence="1" id="KW-0472">Membrane</keyword>
<keyword evidence="3" id="KW-1185">Reference proteome</keyword>
<dbReference type="GeneID" id="303173561"/>
<dbReference type="EMBL" id="FUHU01000041">
    <property type="protein sequence ID" value="SJM64788.1"/>
    <property type="molecule type" value="Genomic_DNA"/>
</dbReference>
<organism evidence="2 3">
    <name type="scientific">Agrococcus casei LMG 22410</name>
    <dbReference type="NCBI Taxonomy" id="1255656"/>
    <lineage>
        <taxon>Bacteria</taxon>
        <taxon>Bacillati</taxon>
        <taxon>Actinomycetota</taxon>
        <taxon>Actinomycetes</taxon>
        <taxon>Micrococcales</taxon>
        <taxon>Microbacteriaceae</taxon>
        <taxon>Agrococcus</taxon>
    </lineage>
</organism>
<sequence>MAPALTPRLSWTMMLVVFLLIAGGELYGAMQQLEWPLHLTGQVQLLVPRLASLAWELLYVYWFLARLTEADRGRRALELTRHGSTVRWLSVTMLRELPYAAAFAFGSGALAVLLRRLMSGEWGGAHAAAALVGSSLGLLQVLVDVVLVMTAVALLRWEHTAVLLLAGVALLGFLRLQLPTPFQNFGVALPPAVVPTILVLIALGAAMILILTMYGKRADVD</sequence>
<gene>
    <name evidence="2" type="ORF">CZ674_10090</name>
</gene>
<evidence type="ECO:0000313" key="2">
    <source>
        <dbReference type="EMBL" id="SJM64788.1"/>
    </source>
</evidence>
<feature type="transmembrane region" description="Helical" evidence="1">
    <location>
        <begin position="127"/>
        <end position="155"/>
    </location>
</feature>
<evidence type="ECO:0000256" key="1">
    <source>
        <dbReference type="SAM" id="Phobius"/>
    </source>
</evidence>